<dbReference type="Pfam" id="PF04978">
    <property type="entry name" value="MST"/>
    <property type="match status" value="1"/>
</dbReference>
<dbReference type="EMBL" id="VIWY01000004">
    <property type="protein sequence ID" value="TWG14550.1"/>
    <property type="molecule type" value="Genomic_DNA"/>
</dbReference>
<reference evidence="1 2" key="1">
    <citation type="submission" date="2019-06" db="EMBL/GenBank/DDBJ databases">
        <title>Sequencing the genomes of 1000 actinobacteria strains.</title>
        <authorList>
            <person name="Klenk H.-P."/>
        </authorList>
    </citation>
    <scope>NUCLEOTIDE SEQUENCE [LARGE SCALE GENOMIC DNA]</scope>
    <source>
        <strain evidence="1 2">DSM 43866</strain>
    </source>
</reference>
<dbReference type="InterPro" id="IPR007061">
    <property type="entry name" value="MST-like"/>
</dbReference>
<proteinExistence type="predicted"/>
<dbReference type="OrthoDB" id="4548523at2"/>
<dbReference type="InterPro" id="IPR034660">
    <property type="entry name" value="DinB/YfiT-like"/>
</dbReference>
<evidence type="ECO:0000313" key="2">
    <source>
        <dbReference type="Proteomes" id="UP000320239"/>
    </source>
</evidence>
<name>A0A561VSI5_ACTTI</name>
<sequence length="169" mass="18861">MTIEFPSPTRPAAGTAEVFAGYLAYFRETLLAKVAALGESERRASRLPSGWTPIELVKHLRYVELRWIEWGFEGVPFDDPWGDRNVDRWYVAPEETFAELAEALRAQGEHTAEVVARTDLNAVGKPGPRWDGAAPPTLERILFHLVQEYARHVGHLDIVVELAVGAVGE</sequence>
<dbReference type="SUPFAM" id="SSF109854">
    <property type="entry name" value="DinB/YfiT-like putative metalloenzymes"/>
    <property type="match status" value="1"/>
</dbReference>
<dbReference type="RefSeq" id="WP_122980500.1">
    <property type="nucleotide sequence ID" value="NZ_BOMX01000164.1"/>
</dbReference>
<dbReference type="Proteomes" id="UP000320239">
    <property type="component" value="Unassembled WGS sequence"/>
</dbReference>
<dbReference type="Gene3D" id="1.20.120.450">
    <property type="entry name" value="dinb family like domain"/>
    <property type="match status" value="1"/>
</dbReference>
<protein>
    <submittedName>
        <fullName evidence="1">Putative damage-inducible protein DinB</fullName>
    </submittedName>
</protein>
<comment type="caution">
    <text evidence="1">The sequence shown here is derived from an EMBL/GenBank/DDBJ whole genome shotgun (WGS) entry which is preliminary data.</text>
</comment>
<gene>
    <name evidence="1" type="ORF">FHX34_104851</name>
</gene>
<organism evidence="1 2">
    <name type="scientific">Actinoplanes teichomyceticus</name>
    <dbReference type="NCBI Taxonomy" id="1867"/>
    <lineage>
        <taxon>Bacteria</taxon>
        <taxon>Bacillati</taxon>
        <taxon>Actinomycetota</taxon>
        <taxon>Actinomycetes</taxon>
        <taxon>Micromonosporales</taxon>
        <taxon>Micromonosporaceae</taxon>
        <taxon>Actinoplanes</taxon>
    </lineage>
</organism>
<accession>A0A561VSI5</accession>
<evidence type="ECO:0000313" key="1">
    <source>
        <dbReference type="EMBL" id="TWG14550.1"/>
    </source>
</evidence>
<dbReference type="AlphaFoldDB" id="A0A561VSI5"/>
<keyword evidence="2" id="KW-1185">Reference proteome</keyword>